<keyword evidence="3" id="KW-1185">Reference proteome</keyword>
<feature type="region of interest" description="Disordered" evidence="1">
    <location>
        <begin position="17"/>
        <end position="44"/>
    </location>
</feature>
<sequence>MVCCVTGIGKIEDLFSGNPGEEVDLPNQESSSSGQMESDRGGTISAQFRAKDKNSILRTDVDGIAENLSTSMSSNVTVNETNQETNVTNKLTVDKSKALVAKNVADFFKNSDTKNENTSGTQSSNTEVTLYLEKKNVN</sequence>
<accession>A0AAW1VAR5</accession>
<name>A0AAW1VAR5_9CUCU</name>
<feature type="compositionally biased region" description="Polar residues" evidence="1">
    <location>
        <begin position="116"/>
        <end position="128"/>
    </location>
</feature>
<protein>
    <submittedName>
        <fullName evidence="2">Uncharacterized protein</fullName>
    </submittedName>
</protein>
<reference evidence="2 3" key="1">
    <citation type="submission" date="2023-03" db="EMBL/GenBank/DDBJ databases">
        <title>Genome insight into feeding habits of ladybird beetles.</title>
        <authorList>
            <person name="Li H.-S."/>
            <person name="Huang Y.-H."/>
            <person name="Pang H."/>
        </authorList>
    </citation>
    <scope>NUCLEOTIDE SEQUENCE [LARGE SCALE GENOMIC DNA]</scope>
    <source>
        <strain evidence="2">SYSU_2023b</strain>
        <tissue evidence="2">Whole body</tissue>
    </source>
</reference>
<feature type="region of interest" description="Disordered" evidence="1">
    <location>
        <begin position="110"/>
        <end position="138"/>
    </location>
</feature>
<feature type="compositionally biased region" description="Polar residues" evidence="1">
    <location>
        <begin position="27"/>
        <end position="36"/>
    </location>
</feature>
<evidence type="ECO:0000313" key="2">
    <source>
        <dbReference type="EMBL" id="KAK9892767.1"/>
    </source>
</evidence>
<comment type="caution">
    <text evidence="2">The sequence shown here is derived from an EMBL/GenBank/DDBJ whole genome shotgun (WGS) entry which is preliminary data.</text>
</comment>
<evidence type="ECO:0000313" key="3">
    <source>
        <dbReference type="Proteomes" id="UP001431783"/>
    </source>
</evidence>
<dbReference type="EMBL" id="JARQZJ010000138">
    <property type="protein sequence ID" value="KAK9892767.1"/>
    <property type="molecule type" value="Genomic_DNA"/>
</dbReference>
<proteinExistence type="predicted"/>
<evidence type="ECO:0000256" key="1">
    <source>
        <dbReference type="SAM" id="MobiDB-lite"/>
    </source>
</evidence>
<dbReference type="AlphaFoldDB" id="A0AAW1VAR5"/>
<dbReference type="Proteomes" id="UP001431783">
    <property type="component" value="Unassembled WGS sequence"/>
</dbReference>
<gene>
    <name evidence="2" type="ORF">WA026_021957</name>
</gene>
<organism evidence="2 3">
    <name type="scientific">Henosepilachna vigintioctopunctata</name>
    <dbReference type="NCBI Taxonomy" id="420089"/>
    <lineage>
        <taxon>Eukaryota</taxon>
        <taxon>Metazoa</taxon>
        <taxon>Ecdysozoa</taxon>
        <taxon>Arthropoda</taxon>
        <taxon>Hexapoda</taxon>
        <taxon>Insecta</taxon>
        <taxon>Pterygota</taxon>
        <taxon>Neoptera</taxon>
        <taxon>Endopterygota</taxon>
        <taxon>Coleoptera</taxon>
        <taxon>Polyphaga</taxon>
        <taxon>Cucujiformia</taxon>
        <taxon>Coccinelloidea</taxon>
        <taxon>Coccinellidae</taxon>
        <taxon>Epilachninae</taxon>
        <taxon>Epilachnini</taxon>
        <taxon>Henosepilachna</taxon>
    </lineage>
</organism>